<evidence type="ECO:0000313" key="1">
    <source>
        <dbReference type="EMBL" id="GGJ67087.1"/>
    </source>
</evidence>
<dbReference type="RefSeq" id="WP_188741490.1">
    <property type="nucleotide sequence ID" value="NZ_BAABFW010000007.1"/>
</dbReference>
<sequence length="189" mass="20454">MTIIRTIPESEAVGDVAALYAEDLEVVGYVPTHTKAMALNPAASRAFEALIRSVAKPLGLRRYELVTLAAARGTRSKHCRLAHGVKALRVFGEEQLERIARDYTDAGLSDAEVEMMRFAEQVGRDAAELTDVDAQRLRDAGFSDQEIVDITIAASARVYYGSALLALGVEVDLPPMLSEPLRAALVDGL</sequence>
<dbReference type="Gene3D" id="1.20.1290.10">
    <property type="entry name" value="AhpD-like"/>
    <property type="match status" value="1"/>
</dbReference>
<dbReference type="InterPro" id="IPR029032">
    <property type="entry name" value="AhpD-like"/>
</dbReference>
<proteinExistence type="predicted"/>
<dbReference type="PANTHER" id="PTHR35446:SF2">
    <property type="entry name" value="CARBOXYMUCONOLACTONE DECARBOXYLASE-LIKE DOMAIN-CONTAINING PROTEIN"/>
    <property type="match status" value="1"/>
</dbReference>
<accession>A0A917P8X6</accession>
<reference evidence="1" key="1">
    <citation type="journal article" date="2014" name="Int. J. Syst. Evol. Microbiol.">
        <title>Complete genome sequence of Corynebacterium casei LMG S-19264T (=DSM 44701T), isolated from a smear-ripened cheese.</title>
        <authorList>
            <consortium name="US DOE Joint Genome Institute (JGI-PGF)"/>
            <person name="Walter F."/>
            <person name="Albersmeier A."/>
            <person name="Kalinowski J."/>
            <person name="Ruckert C."/>
        </authorList>
    </citation>
    <scope>NUCLEOTIDE SEQUENCE</scope>
    <source>
        <strain evidence="1">CGMCC 1.8984</strain>
    </source>
</reference>
<dbReference type="AlphaFoldDB" id="A0A917P8X6"/>
<evidence type="ECO:0000313" key="2">
    <source>
        <dbReference type="Proteomes" id="UP000636956"/>
    </source>
</evidence>
<name>A0A917P8X6_9MICO</name>
<organism evidence="1 2">
    <name type="scientific">Agromyces bauzanensis</name>
    <dbReference type="NCBI Taxonomy" id="1308924"/>
    <lineage>
        <taxon>Bacteria</taxon>
        <taxon>Bacillati</taxon>
        <taxon>Actinomycetota</taxon>
        <taxon>Actinomycetes</taxon>
        <taxon>Micrococcales</taxon>
        <taxon>Microbacteriaceae</taxon>
        <taxon>Agromyces</taxon>
    </lineage>
</organism>
<dbReference type="EMBL" id="BMMD01000001">
    <property type="protein sequence ID" value="GGJ67087.1"/>
    <property type="molecule type" value="Genomic_DNA"/>
</dbReference>
<dbReference type="PANTHER" id="PTHR35446">
    <property type="entry name" value="SI:CH211-175M2.5"/>
    <property type="match status" value="1"/>
</dbReference>
<dbReference type="SUPFAM" id="SSF69118">
    <property type="entry name" value="AhpD-like"/>
    <property type="match status" value="1"/>
</dbReference>
<comment type="caution">
    <text evidence="1">The sequence shown here is derived from an EMBL/GenBank/DDBJ whole genome shotgun (WGS) entry which is preliminary data.</text>
</comment>
<reference evidence="1" key="2">
    <citation type="submission" date="2020-09" db="EMBL/GenBank/DDBJ databases">
        <authorList>
            <person name="Sun Q."/>
            <person name="Zhou Y."/>
        </authorList>
    </citation>
    <scope>NUCLEOTIDE SEQUENCE</scope>
    <source>
        <strain evidence="1">CGMCC 1.8984</strain>
    </source>
</reference>
<keyword evidence="2" id="KW-1185">Reference proteome</keyword>
<gene>
    <name evidence="1" type="ORF">GCM10011372_01090</name>
</gene>
<protein>
    <submittedName>
        <fullName evidence="1">Alkyl hydroperoxide reductase AhpD</fullName>
    </submittedName>
</protein>
<dbReference type="Proteomes" id="UP000636956">
    <property type="component" value="Unassembled WGS sequence"/>
</dbReference>